<dbReference type="InterPro" id="IPR029033">
    <property type="entry name" value="His_PPase_superfam"/>
</dbReference>
<dbReference type="InterPro" id="IPR050275">
    <property type="entry name" value="PGM_Phosphatase"/>
</dbReference>
<evidence type="ECO:0000256" key="2">
    <source>
        <dbReference type="PIRSR" id="PIRSR613078-2"/>
    </source>
</evidence>
<evidence type="ECO:0000256" key="1">
    <source>
        <dbReference type="PIRSR" id="PIRSR613078-1"/>
    </source>
</evidence>
<sequence>MASRYPELYILRHGETEWNVSGRMQGRLHSPLTEKGIAQAHTQQRILANVDLSAARIISSPQIRALHTALEIFGDAGHEINTDPSLREIDVGKWQGRMRAELSISGDPRMTVDGPLAFYEQAEGGEGFPALRQRCEAFLGALAGPAVLVTHGITSRMLRVVALNLPNEAMEDLPGGQGVVFHLKDGHHEVLK</sequence>
<protein>
    <submittedName>
        <fullName evidence="3">Probable phosphoglycerate mutase</fullName>
    </submittedName>
</protein>
<dbReference type="Proteomes" id="UP000199658">
    <property type="component" value="Unassembled WGS sequence"/>
</dbReference>
<dbReference type="OrthoDB" id="9781415at2"/>
<dbReference type="RefSeq" id="WP_090216850.1">
    <property type="nucleotide sequence ID" value="NZ_FOYO01000001.1"/>
</dbReference>
<dbReference type="PANTHER" id="PTHR48100:SF59">
    <property type="entry name" value="ADENOSYLCOBALAMIN_ALPHA-RIBAZOLE PHOSPHATASE"/>
    <property type="match status" value="1"/>
</dbReference>
<dbReference type="GO" id="GO:0005737">
    <property type="term" value="C:cytoplasm"/>
    <property type="evidence" value="ECO:0007669"/>
    <property type="project" value="TreeGrafter"/>
</dbReference>
<dbReference type="STRING" id="670154.SAMN04488002_2307"/>
<dbReference type="AlphaFoldDB" id="A0A1I6H1J8"/>
<feature type="active site" description="Tele-phosphohistidine intermediate" evidence="1">
    <location>
        <position position="13"/>
    </location>
</feature>
<name>A0A1I6H1J8_9RHOB</name>
<dbReference type="InterPro" id="IPR013078">
    <property type="entry name" value="His_Pase_superF_clade-1"/>
</dbReference>
<dbReference type="CDD" id="cd07067">
    <property type="entry name" value="HP_PGM_like"/>
    <property type="match status" value="1"/>
</dbReference>
<accession>A0A1I6H1J8</accession>
<evidence type="ECO:0000313" key="4">
    <source>
        <dbReference type="Proteomes" id="UP000199658"/>
    </source>
</evidence>
<dbReference type="GO" id="GO:0016791">
    <property type="term" value="F:phosphatase activity"/>
    <property type="evidence" value="ECO:0007669"/>
    <property type="project" value="TreeGrafter"/>
</dbReference>
<dbReference type="SUPFAM" id="SSF53254">
    <property type="entry name" value="Phosphoglycerate mutase-like"/>
    <property type="match status" value="1"/>
</dbReference>
<dbReference type="PANTHER" id="PTHR48100">
    <property type="entry name" value="BROAD-SPECIFICITY PHOSPHATASE YOR283W-RELATED"/>
    <property type="match status" value="1"/>
</dbReference>
<dbReference type="Pfam" id="PF00300">
    <property type="entry name" value="His_Phos_1"/>
    <property type="match status" value="1"/>
</dbReference>
<dbReference type="Gene3D" id="3.40.50.1240">
    <property type="entry name" value="Phosphoglycerate mutase-like"/>
    <property type="match status" value="1"/>
</dbReference>
<dbReference type="SMART" id="SM00855">
    <property type="entry name" value="PGAM"/>
    <property type="match status" value="1"/>
</dbReference>
<feature type="active site" description="Proton donor/acceptor" evidence="1">
    <location>
        <position position="88"/>
    </location>
</feature>
<dbReference type="InterPro" id="IPR001345">
    <property type="entry name" value="PG/BPGM_mutase_AS"/>
</dbReference>
<dbReference type="EMBL" id="FOYO01000001">
    <property type="protein sequence ID" value="SFR48211.1"/>
    <property type="molecule type" value="Genomic_DNA"/>
</dbReference>
<feature type="binding site" evidence="2">
    <location>
        <position position="64"/>
    </location>
    <ligand>
        <name>substrate</name>
    </ligand>
</feature>
<feature type="binding site" evidence="2">
    <location>
        <begin position="12"/>
        <end position="19"/>
    </location>
    <ligand>
        <name>substrate</name>
    </ligand>
</feature>
<organism evidence="3 4">
    <name type="scientific">Litoreibacter janthinus</name>
    <dbReference type="NCBI Taxonomy" id="670154"/>
    <lineage>
        <taxon>Bacteria</taxon>
        <taxon>Pseudomonadati</taxon>
        <taxon>Pseudomonadota</taxon>
        <taxon>Alphaproteobacteria</taxon>
        <taxon>Rhodobacterales</taxon>
        <taxon>Roseobacteraceae</taxon>
        <taxon>Litoreibacter</taxon>
    </lineage>
</organism>
<proteinExistence type="predicted"/>
<evidence type="ECO:0000313" key="3">
    <source>
        <dbReference type="EMBL" id="SFR48211.1"/>
    </source>
</evidence>
<reference evidence="4" key="1">
    <citation type="submission" date="2016-10" db="EMBL/GenBank/DDBJ databases">
        <authorList>
            <person name="Varghese N."/>
            <person name="Submissions S."/>
        </authorList>
    </citation>
    <scope>NUCLEOTIDE SEQUENCE [LARGE SCALE GENOMIC DNA]</scope>
    <source>
        <strain evidence="4">DSM 26921</strain>
    </source>
</reference>
<gene>
    <name evidence="3" type="ORF">SAMN04488002_2307</name>
</gene>
<dbReference type="PROSITE" id="PS00175">
    <property type="entry name" value="PG_MUTASE"/>
    <property type="match status" value="1"/>
</dbReference>
<keyword evidence="4" id="KW-1185">Reference proteome</keyword>